<evidence type="ECO:0000313" key="6">
    <source>
        <dbReference type="Proteomes" id="UP000185781"/>
    </source>
</evidence>
<dbReference type="InterPro" id="IPR002577">
    <property type="entry name" value="HTH_HxlR"/>
</dbReference>
<keyword evidence="2" id="KW-0238">DNA-binding</keyword>
<dbReference type="SUPFAM" id="SSF46785">
    <property type="entry name" value="Winged helix' DNA-binding domain"/>
    <property type="match status" value="1"/>
</dbReference>
<proteinExistence type="predicted"/>
<sequence>MKKNILSEPSCSKCGIEYAFKRIGGKYKARIIWNLKTNGELRFGELTRLLPDSSTKMLTQVLRELETDQLISRKVFHQVPPKVEYSLTPTGQELIPFLKHLDDWGIAQMANEVL</sequence>
<evidence type="ECO:0000259" key="4">
    <source>
        <dbReference type="PROSITE" id="PS51118"/>
    </source>
</evidence>
<evidence type="ECO:0000256" key="1">
    <source>
        <dbReference type="ARBA" id="ARBA00023015"/>
    </source>
</evidence>
<protein>
    <submittedName>
        <fullName evidence="5">Transcriptional regulator, HxlR family</fullName>
    </submittedName>
</protein>
<keyword evidence="3" id="KW-0804">Transcription</keyword>
<dbReference type="Pfam" id="PF01638">
    <property type="entry name" value="HxlR"/>
    <property type="match status" value="1"/>
</dbReference>
<keyword evidence="1" id="KW-0805">Transcription regulation</keyword>
<dbReference type="InterPro" id="IPR036388">
    <property type="entry name" value="WH-like_DNA-bd_sf"/>
</dbReference>
<organism evidence="5 6">
    <name type="scientific">Chryseobacterium gambrini</name>
    <dbReference type="NCBI Taxonomy" id="373672"/>
    <lineage>
        <taxon>Bacteria</taxon>
        <taxon>Pseudomonadati</taxon>
        <taxon>Bacteroidota</taxon>
        <taxon>Flavobacteriia</taxon>
        <taxon>Flavobacteriales</taxon>
        <taxon>Weeksellaceae</taxon>
        <taxon>Chryseobacterium group</taxon>
        <taxon>Chryseobacterium</taxon>
    </lineage>
</organism>
<evidence type="ECO:0000313" key="5">
    <source>
        <dbReference type="EMBL" id="SIS86737.1"/>
    </source>
</evidence>
<dbReference type="GO" id="GO:0003677">
    <property type="term" value="F:DNA binding"/>
    <property type="evidence" value="ECO:0007669"/>
    <property type="project" value="UniProtKB-KW"/>
</dbReference>
<dbReference type="AlphaFoldDB" id="A0A1N7MKV7"/>
<dbReference type="Gene3D" id="1.10.10.10">
    <property type="entry name" value="Winged helix-like DNA-binding domain superfamily/Winged helix DNA-binding domain"/>
    <property type="match status" value="1"/>
</dbReference>
<dbReference type="OrthoDB" id="9797599at2"/>
<gene>
    <name evidence="5" type="ORF">SAMN05421785_103307</name>
</gene>
<evidence type="ECO:0000256" key="3">
    <source>
        <dbReference type="ARBA" id="ARBA00023163"/>
    </source>
</evidence>
<dbReference type="PROSITE" id="PS51118">
    <property type="entry name" value="HTH_HXLR"/>
    <property type="match status" value="1"/>
</dbReference>
<dbReference type="RefSeq" id="WP_076391484.1">
    <property type="nucleotide sequence ID" value="NZ_FTOV01000003.1"/>
</dbReference>
<name>A0A1N7MKV7_9FLAO</name>
<dbReference type="InterPro" id="IPR036390">
    <property type="entry name" value="WH_DNA-bd_sf"/>
</dbReference>
<dbReference type="Proteomes" id="UP000185781">
    <property type="component" value="Unassembled WGS sequence"/>
</dbReference>
<accession>A0A1N7MKV7</accession>
<dbReference type="PANTHER" id="PTHR33204:SF29">
    <property type="entry name" value="TRANSCRIPTIONAL REGULATOR"/>
    <property type="match status" value="1"/>
</dbReference>
<dbReference type="EMBL" id="FTOV01000003">
    <property type="protein sequence ID" value="SIS86737.1"/>
    <property type="molecule type" value="Genomic_DNA"/>
</dbReference>
<feature type="domain" description="HTH hxlR-type" evidence="4">
    <location>
        <begin position="14"/>
        <end position="113"/>
    </location>
</feature>
<reference evidence="5 6" key="1">
    <citation type="submission" date="2017-01" db="EMBL/GenBank/DDBJ databases">
        <authorList>
            <person name="Mah S.A."/>
            <person name="Swanson W.J."/>
            <person name="Moy G.W."/>
            <person name="Vacquier V.D."/>
        </authorList>
    </citation>
    <scope>NUCLEOTIDE SEQUENCE [LARGE SCALE GENOMIC DNA]</scope>
    <source>
        <strain evidence="5 6">DSM 18014</strain>
    </source>
</reference>
<evidence type="ECO:0000256" key="2">
    <source>
        <dbReference type="ARBA" id="ARBA00023125"/>
    </source>
</evidence>
<dbReference type="PANTHER" id="PTHR33204">
    <property type="entry name" value="TRANSCRIPTIONAL REGULATOR, MARR FAMILY"/>
    <property type="match status" value="1"/>
</dbReference>